<accession>A0A7V5U111</accession>
<dbReference type="PANTHER" id="PTHR36698:SF2">
    <property type="entry name" value="MCE_MLAD DOMAIN-CONTAINING PROTEIN"/>
    <property type="match status" value="1"/>
</dbReference>
<keyword evidence="1" id="KW-0175">Coiled coil</keyword>
<reference evidence="4" key="1">
    <citation type="journal article" date="2020" name="mSystems">
        <title>Genome- and Community-Level Interaction Insights into Carbon Utilization and Element Cycling Functions of Hydrothermarchaeota in Hydrothermal Sediment.</title>
        <authorList>
            <person name="Zhou Z."/>
            <person name="Liu Y."/>
            <person name="Xu W."/>
            <person name="Pan J."/>
            <person name="Luo Z.H."/>
            <person name="Li M."/>
        </authorList>
    </citation>
    <scope>NUCLEOTIDE SEQUENCE [LARGE SCALE GENOMIC DNA]</scope>
    <source>
        <strain evidence="4">HyVt-538</strain>
    </source>
</reference>
<protein>
    <submittedName>
        <fullName evidence="4">MCE family protein</fullName>
    </submittedName>
</protein>
<keyword evidence="2" id="KW-0812">Transmembrane</keyword>
<dbReference type="Proteomes" id="UP000885806">
    <property type="component" value="Unassembled WGS sequence"/>
</dbReference>
<feature type="transmembrane region" description="Helical" evidence="2">
    <location>
        <begin position="12"/>
        <end position="31"/>
    </location>
</feature>
<proteinExistence type="predicted"/>
<organism evidence="4">
    <name type="scientific">Hellea balneolensis</name>
    <dbReference type="NCBI Taxonomy" id="287478"/>
    <lineage>
        <taxon>Bacteria</taxon>
        <taxon>Pseudomonadati</taxon>
        <taxon>Pseudomonadota</taxon>
        <taxon>Alphaproteobacteria</taxon>
        <taxon>Maricaulales</taxon>
        <taxon>Robiginitomaculaceae</taxon>
        <taxon>Hellea</taxon>
    </lineage>
</organism>
<evidence type="ECO:0000256" key="1">
    <source>
        <dbReference type="SAM" id="Coils"/>
    </source>
</evidence>
<evidence type="ECO:0000256" key="2">
    <source>
        <dbReference type="SAM" id="Phobius"/>
    </source>
</evidence>
<evidence type="ECO:0000313" key="4">
    <source>
        <dbReference type="EMBL" id="HHI88708.1"/>
    </source>
</evidence>
<gene>
    <name evidence="4" type="ORF">ENK01_02040</name>
</gene>
<keyword evidence="2" id="KW-1133">Transmembrane helix</keyword>
<dbReference type="PANTHER" id="PTHR36698">
    <property type="entry name" value="BLL5892 PROTEIN"/>
    <property type="match status" value="1"/>
</dbReference>
<evidence type="ECO:0000259" key="3">
    <source>
        <dbReference type="Pfam" id="PF02470"/>
    </source>
</evidence>
<dbReference type="InterPro" id="IPR003399">
    <property type="entry name" value="Mce/MlaD"/>
</dbReference>
<comment type="caution">
    <text evidence="4">The sequence shown here is derived from an EMBL/GenBank/DDBJ whole genome shotgun (WGS) entry which is preliminary data.</text>
</comment>
<name>A0A7V5U111_9PROT</name>
<keyword evidence="2" id="KW-0472">Membrane</keyword>
<dbReference type="AlphaFoldDB" id="A0A7V5U111"/>
<dbReference type="Pfam" id="PF02470">
    <property type="entry name" value="MlaD"/>
    <property type="match status" value="1"/>
</dbReference>
<sequence length="329" mass="36241">MKNMESKANYAVIGAFVLLSIFGIVAFIFYISGRQFDEEYDKYIVEYNVPPRGIDVGSEVRFNGLKMGEVIKTELDKQDPNKVLVTIKVKKDTPVHVDSYAQNEPLGLTGLSYIQLYAGKSNQPFDRSKYKGELPRIPGQGSQLESILGGSESVIDNVNLALTRAANLLDPKAAENLHGILANLNEITGKVKDTDISKKRIESLMASLEQTAKDFSKAALAIEATARDAQALIKGDDVRRVIAQAENTLKVGEQTLEAYKTLAESGQVLSEDTRNVINQFSNTGLTDLNQAMTDLKTLIETLNRVSADLERNPVEFIAGQKKEETELPQ</sequence>
<feature type="domain" description="Mce/MlaD" evidence="3">
    <location>
        <begin position="53"/>
        <end position="118"/>
    </location>
</feature>
<feature type="coiled-coil region" evidence="1">
    <location>
        <begin position="242"/>
        <end position="312"/>
    </location>
</feature>
<dbReference type="EMBL" id="DROP01000138">
    <property type="protein sequence ID" value="HHI88708.1"/>
    <property type="molecule type" value="Genomic_DNA"/>
</dbReference>